<dbReference type="SMART" id="SM00267">
    <property type="entry name" value="GGDEF"/>
    <property type="match status" value="1"/>
</dbReference>
<keyword evidence="1" id="KW-1133">Transmembrane helix</keyword>
<organism evidence="4 5">
    <name type="scientific">Tsuneonella deserti</name>
    <dbReference type="NCBI Taxonomy" id="2035528"/>
    <lineage>
        <taxon>Bacteria</taxon>
        <taxon>Pseudomonadati</taxon>
        <taxon>Pseudomonadota</taxon>
        <taxon>Alphaproteobacteria</taxon>
        <taxon>Sphingomonadales</taxon>
        <taxon>Erythrobacteraceae</taxon>
        <taxon>Tsuneonella</taxon>
    </lineage>
</organism>
<dbReference type="Pfam" id="PF00990">
    <property type="entry name" value="GGDEF"/>
    <property type="match status" value="1"/>
</dbReference>
<evidence type="ECO:0000256" key="1">
    <source>
        <dbReference type="SAM" id="Phobius"/>
    </source>
</evidence>
<dbReference type="InterPro" id="IPR052155">
    <property type="entry name" value="Biofilm_reg_signaling"/>
</dbReference>
<gene>
    <name evidence="4" type="ORF">GCM10011515_21190</name>
</gene>
<comment type="caution">
    <text evidence="4">The sequence shown here is derived from an EMBL/GenBank/DDBJ whole genome shotgun (WGS) entry which is preliminary data.</text>
</comment>
<sequence>MKAKSPKLAFGTRALVFAPLIVLSAIFGIFAGLLLVQAELSRGAIIWIAGLGVGIYSLAVLALGRFGLTRVMRLEGLGRTDSLTGLPNRRALHEDAARLARPGQEVAVALIDLDGFKLVNDHYGHVVGDQVLVECAHELQEICGDEAICYRLGGDEFAVLKMGPVAGTILEGISRALIDRLGAPVPVEDRRILLGASVGLSRSTGNDGLGSSELLRRSDVAMYASKRGGRMRCTWFSDEFDRNRAASQQLAEDLRGALANGEFDVAYQPLVDARSGEIVAVESLLRWRRPDGKKIGPNVFIPVAEESGLINGIGLWVLERACTDALAWPSITLSVNISAAQLRNPEFPIQLGQILEETGFPPERLELEITETSLVIDPLVAERCLNVIRDFGVNISLDDFGTGYASIGFLRQFRFEKLKIDRSLVSQAQADEGSRAMMMSSISVARAMNMDVTAEGVETDEQAELVRAAGCDQIQGWLYYKAMPAAEVATHLGKPASRAASRAA</sequence>
<evidence type="ECO:0000259" key="2">
    <source>
        <dbReference type="PROSITE" id="PS50883"/>
    </source>
</evidence>
<dbReference type="CDD" id="cd01949">
    <property type="entry name" value="GGDEF"/>
    <property type="match status" value="1"/>
</dbReference>
<dbReference type="Proteomes" id="UP000619041">
    <property type="component" value="Unassembled WGS sequence"/>
</dbReference>
<dbReference type="InterPro" id="IPR001633">
    <property type="entry name" value="EAL_dom"/>
</dbReference>
<dbReference type="PROSITE" id="PS50887">
    <property type="entry name" value="GGDEF"/>
    <property type="match status" value="1"/>
</dbReference>
<dbReference type="SUPFAM" id="SSF55073">
    <property type="entry name" value="Nucleotide cyclase"/>
    <property type="match status" value="1"/>
</dbReference>
<protein>
    <recommendedName>
        <fullName evidence="6">Cyclic di-GMP phosphodiesterase Gmr</fullName>
    </recommendedName>
</protein>
<feature type="domain" description="GGDEF" evidence="3">
    <location>
        <begin position="104"/>
        <end position="238"/>
    </location>
</feature>
<reference evidence="5" key="1">
    <citation type="journal article" date="2019" name="Int. J. Syst. Evol. Microbiol.">
        <title>The Global Catalogue of Microorganisms (GCM) 10K type strain sequencing project: providing services to taxonomists for standard genome sequencing and annotation.</title>
        <authorList>
            <consortium name="The Broad Institute Genomics Platform"/>
            <consortium name="The Broad Institute Genome Sequencing Center for Infectious Disease"/>
            <person name="Wu L."/>
            <person name="Ma J."/>
        </authorList>
    </citation>
    <scope>NUCLEOTIDE SEQUENCE [LARGE SCALE GENOMIC DNA]</scope>
    <source>
        <strain evidence="5">CGMCC 1.15959</strain>
    </source>
</reference>
<keyword evidence="5" id="KW-1185">Reference proteome</keyword>
<dbReference type="PROSITE" id="PS50883">
    <property type="entry name" value="EAL"/>
    <property type="match status" value="1"/>
</dbReference>
<dbReference type="InterPro" id="IPR043128">
    <property type="entry name" value="Rev_trsase/Diguanyl_cyclase"/>
</dbReference>
<evidence type="ECO:0000313" key="4">
    <source>
        <dbReference type="EMBL" id="GGE01163.1"/>
    </source>
</evidence>
<dbReference type="EMBL" id="BMKL01000001">
    <property type="protein sequence ID" value="GGE01163.1"/>
    <property type="molecule type" value="Genomic_DNA"/>
</dbReference>
<dbReference type="Gene3D" id="3.20.20.450">
    <property type="entry name" value="EAL domain"/>
    <property type="match status" value="1"/>
</dbReference>
<dbReference type="InterPro" id="IPR000160">
    <property type="entry name" value="GGDEF_dom"/>
</dbReference>
<dbReference type="NCBIfam" id="TIGR00254">
    <property type="entry name" value="GGDEF"/>
    <property type="match status" value="1"/>
</dbReference>
<dbReference type="InterPro" id="IPR029787">
    <property type="entry name" value="Nucleotide_cyclase"/>
</dbReference>
<name>A0ABQ1SBB3_9SPHN</name>
<dbReference type="InterPro" id="IPR035919">
    <property type="entry name" value="EAL_sf"/>
</dbReference>
<keyword evidence="1" id="KW-0812">Transmembrane</keyword>
<feature type="transmembrane region" description="Helical" evidence="1">
    <location>
        <begin position="44"/>
        <end position="64"/>
    </location>
</feature>
<evidence type="ECO:0008006" key="6">
    <source>
        <dbReference type="Google" id="ProtNLM"/>
    </source>
</evidence>
<accession>A0ABQ1SBB3</accession>
<dbReference type="Gene3D" id="3.30.70.270">
    <property type="match status" value="1"/>
</dbReference>
<dbReference type="PANTHER" id="PTHR44757:SF2">
    <property type="entry name" value="BIOFILM ARCHITECTURE MAINTENANCE PROTEIN MBAA"/>
    <property type="match status" value="1"/>
</dbReference>
<dbReference type="Pfam" id="PF00563">
    <property type="entry name" value="EAL"/>
    <property type="match status" value="1"/>
</dbReference>
<feature type="domain" description="EAL" evidence="2">
    <location>
        <begin position="247"/>
        <end position="496"/>
    </location>
</feature>
<keyword evidence="1" id="KW-0472">Membrane</keyword>
<evidence type="ECO:0000259" key="3">
    <source>
        <dbReference type="PROSITE" id="PS50887"/>
    </source>
</evidence>
<dbReference type="SUPFAM" id="SSF141868">
    <property type="entry name" value="EAL domain-like"/>
    <property type="match status" value="1"/>
</dbReference>
<feature type="transmembrane region" description="Helical" evidence="1">
    <location>
        <begin position="12"/>
        <end position="38"/>
    </location>
</feature>
<proteinExistence type="predicted"/>
<evidence type="ECO:0000313" key="5">
    <source>
        <dbReference type="Proteomes" id="UP000619041"/>
    </source>
</evidence>
<dbReference type="SMART" id="SM00052">
    <property type="entry name" value="EAL"/>
    <property type="match status" value="1"/>
</dbReference>
<dbReference type="CDD" id="cd01948">
    <property type="entry name" value="EAL"/>
    <property type="match status" value="1"/>
</dbReference>
<dbReference type="PANTHER" id="PTHR44757">
    <property type="entry name" value="DIGUANYLATE CYCLASE DGCP"/>
    <property type="match status" value="1"/>
</dbReference>